<dbReference type="RefSeq" id="YP_008125470.1">
    <property type="nucleotide sequence ID" value="NC_021529.2"/>
</dbReference>
<dbReference type="EMBL" id="HQ317393">
    <property type="protein sequence ID" value="AGN30321.1"/>
    <property type="molecule type" value="Genomic_DNA"/>
</dbReference>
<name>R9TEV6_9CAUD</name>
<dbReference type="OrthoDB" id="26164at10239"/>
<evidence type="ECO:0000313" key="2">
    <source>
        <dbReference type="Proteomes" id="UP000201461"/>
    </source>
</evidence>
<accession>R9TEV6</accession>
<keyword evidence="2" id="KW-1185">Reference proteome</keyword>
<dbReference type="Proteomes" id="UP000201461">
    <property type="component" value="Segment"/>
</dbReference>
<evidence type="ECO:0000313" key="1">
    <source>
        <dbReference type="EMBL" id="AGN30321.1"/>
    </source>
</evidence>
<dbReference type="GeneID" id="15926776"/>
<proteinExistence type="predicted"/>
<sequence>MRKASEDLIRMRVESLPFVRINVDNQIKICEYLYSLDDDVIYALEKHTETSDGARKILKFLLKKIGD</sequence>
<protein>
    <submittedName>
        <fullName evidence="1">Uncharacterized protein</fullName>
    </submittedName>
</protein>
<reference evidence="1 2" key="1">
    <citation type="journal article" date="2014" name="Genome Biol. Evol.">
        <title>Composite Conserved Promoter-Terminator Motifs (PeSLs) that Mediate Modular Shuffling in the Diverse T4-Like Myoviruses.</title>
        <authorList>
            <person name="Comeau A.M."/>
            <person name="Arbiol C."/>
            <person name="Krisch H.M."/>
        </authorList>
    </citation>
    <scope>NUCLEOTIDE SEQUENCE [LARGE SCALE GENOMIC DNA]</scope>
</reference>
<gene>
    <name evidence="1" type="ORF">VPFG_00323</name>
</gene>
<organism evidence="1 2">
    <name type="scientific">Vibrio phage nt-1</name>
    <dbReference type="NCBI Taxonomy" id="115992"/>
    <lineage>
        <taxon>Viruses</taxon>
        <taxon>Duplodnaviria</taxon>
        <taxon>Heunggongvirae</taxon>
        <taxon>Uroviricota</taxon>
        <taxon>Caudoviricetes</taxon>
        <taxon>Pantevenvirales</taxon>
        <taxon>Straboviridae</taxon>
        <taxon>Mylasvirus</taxon>
        <taxon>Mylasvirus persius</taxon>
    </lineage>
</organism>
<dbReference type="KEGG" id="vg:15926776"/>